<keyword evidence="4" id="KW-0689">Ribosomal protein</keyword>
<dbReference type="FunFam" id="3.30.60.300:FF:000001">
    <property type="entry name" value="60S ribosomal protein L10"/>
    <property type="match status" value="1"/>
</dbReference>
<dbReference type="Pfam" id="PF00252">
    <property type="entry name" value="Ribosomal_L16"/>
    <property type="match status" value="1"/>
</dbReference>
<keyword evidence="3" id="KW-0963">Cytoplasm</keyword>
<gene>
    <name evidence="6" type="primary">RPL10</name>
</gene>
<keyword evidence="5" id="KW-0687">Ribonucleoprotein</keyword>
<dbReference type="AlphaFoldDB" id="A0A8C6BQG2"/>
<dbReference type="Gene3D" id="3.30.60.300">
    <property type="match status" value="1"/>
</dbReference>
<dbReference type="GeneTree" id="ENSGT00390000003897"/>
<dbReference type="CDD" id="cd01433">
    <property type="entry name" value="Ribosomal_L16_L10e"/>
    <property type="match status" value="1"/>
</dbReference>
<dbReference type="PROSITE" id="PS01257">
    <property type="entry name" value="RIBOSOMAL_L10E"/>
    <property type="match status" value="1"/>
</dbReference>
<dbReference type="GO" id="GO:0005737">
    <property type="term" value="C:cytoplasm"/>
    <property type="evidence" value="ECO:0007669"/>
    <property type="project" value="UniProtKB-SubCell"/>
</dbReference>
<comment type="subcellular location">
    <subcellularLocation>
        <location evidence="1">Cytoplasm</location>
    </subcellularLocation>
</comment>
<evidence type="ECO:0000256" key="4">
    <source>
        <dbReference type="ARBA" id="ARBA00022980"/>
    </source>
</evidence>
<dbReference type="PANTHER" id="PTHR11726">
    <property type="entry name" value="60S RIBOSOMAL PROTEIN L10"/>
    <property type="match status" value="1"/>
</dbReference>
<dbReference type="InterPro" id="IPR001197">
    <property type="entry name" value="Ribosomal_uL16_euk_arch"/>
</dbReference>
<evidence type="ECO:0000256" key="3">
    <source>
        <dbReference type="ARBA" id="ARBA00022490"/>
    </source>
</evidence>
<dbReference type="FunFam" id="3.90.1170.10:FF:000002">
    <property type="entry name" value="60S ribosomal protein L10"/>
    <property type="match status" value="1"/>
</dbReference>
<proteinExistence type="inferred from homology"/>
<reference evidence="6" key="2">
    <citation type="submission" date="2025-09" db="UniProtKB">
        <authorList>
            <consortium name="Ensembl"/>
        </authorList>
    </citation>
    <scope>IDENTIFICATION</scope>
</reference>
<dbReference type="Proteomes" id="UP000694561">
    <property type="component" value="Unplaced"/>
</dbReference>
<dbReference type="SUPFAM" id="SSF54686">
    <property type="entry name" value="Ribosomal protein L16p/L10e"/>
    <property type="match status" value="1"/>
</dbReference>
<evidence type="ECO:0000313" key="6">
    <source>
        <dbReference type="Ensembl" id="ENSMMNP00015018028.1"/>
    </source>
</evidence>
<dbReference type="GO" id="GO:0015934">
    <property type="term" value="C:large ribosomal subunit"/>
    <property type="evidence" value="ECO:0007669"/>
    <property type="project" value="UniProtKB-ARBA"/>
</dbReference>
<reference evidence="6" key="1">
    <citation type="submission" date="2025-08" db="UniProtKB">
        <authorList>
            <consortium name="Ensembl"/>
        </authorList>
    </citation>
    <scope>IDENTIFICATION</scope>
</reference>
<dbReference type="NCBIfam" id="NF003239">
    <property type="entry name" value="PRK04199.1-4"/>
    <property type="match status" value="1"/>
</dbReference>
<dbReference type="NCBIfam" id="TIGR00279">
    <property type="entry name" value="uL16_euk_arch"/>
    <property type="match status" value="1"/>
</dbReference>
<dbReference type="InterPro" id="IPR036920">
    <property type="entry name" value="Ribosomal_uL16_sf"/>
</dbReference>
<dbReference type="GO" id="GO:0003735">
    <property type="term" value="F:structural constituent of ribosome"/>
    <property type="evidence" value="ECO:0007669"/>
    <property type="project" value="InterPro"/>
</dbReference>
<dbReference type="GO" id="GO:0006412">
    <property type="term" value="P:translation"/>
    <property type="evidence" value="ECO:0007669"/>
    <property type="project" value="InterPro"/>
</dbReference>
<dbReference type="InterPro" id="IPR018255">
    <property type="entry name" value="Ribosomal_uL16_CS_euk_arc"/>
</dbReference>
<dbReference type="InterPro" id="IPR016180">
    <property type="entry name" value="Ribosomal_uL16_dom"/>
</dbReference>
<dbReference type="Gene3D" id="3.90.1170.10">
    <property type="entry name" value="Ribosomal protein L10e/L16"/>
    <property type="match status" value="1"/>
</dbReference>
<dbReference type="Ensembl" id="ENSMMNT00015019808.1">
    <property type="protein sequence ID" value="ENSMMNP00015018028.1"/>
    <property type="gene ID" value="ENSMMNG00015013277.1"/>
</dbReference>
<evidence type="ECO:0000256" key="1">
    <source>
        <dbReference type="ARBA" id="ARBA00004496"/>
    </source>
</evidence>
<evidence type="ECO:0000313" key="7">
    <source>
        <dbReference type="Proteomes" id="UP000694561"/>
    </source>
</evidence>
<protein>
    <submittedName>
        <fullName evidence="6">Ribosomal protein L10</fullName>
    </submittedName>
</protein>
<evidence type="ECO:0000256" key="5">
    <source>
        <dbReference type="ARBA" id="ARBA00023274"/>
    </source>
</evidence>
<keyword evidence="7" id="KW-1185">Reference proteome</keyword>
<sequence>MWRSPIRQLAACGTGPSRLPALRLCPATPARRRRAPLRLRSGSVTECLSALTRTLWFLRVKRDGLYKACAGVRASLSLRRATEDLGVAMGRRPARCYRYCKNKPYPKSRFCRGVPDAKIRIFDLGRKKAKVDEFPLCGHMVSDEYEQLSSEALEAARICANKYMVKSCGKDGFHIRVRLHPFHVIRINKMLSCAGADRLQTGMRGAFGKPQGTVARVHIGQVIMSIRTKLQNKEHVIEALRRAKFKFPGRQKIHISKKWGFTKFNADEFENMVAEKRLIPDGCGVKYIPNRGPLDKWRALHS</sequence>
<evidence type="ECO:0000256" key="2">
    <source>
        <dbReference type="ARBA" id="ARBA00008931"/>
    </source>
</evidence>
<organism evidence="6 7">
    <name type="scientific">Monodon monoceros</name>
    <name type="common">Narwhal</name>
    <name type="synonym">Ceratodon monodon</name>
    <dbReference type="NCBI Taxonomy" id="40151"/>
    <lineage>
        <taxon>Eukaryota</taxon>
        <taxon>Metazoa</taxon>
        <taxon>Chordata</taxon>
        <taxon>Craniata</taxon>
        <taxon>Vertebrata</taxon>
        <taxon>Euteleostomi</taxon>
        <taxon>Mammalia</taxon>
        <taxon>Eutheria</taxon>
        <taxon>Laurasiatheria</taxon>
        <taxon>Artiodactyla</taxon>
        <taxon>Whippomorpha</taxon>
        <taxon>Cetacea</taxon>
        <taxon>Odontoceti</taxon>
        <taxon>Monodontidae</taxon>
        <taxon>Monodon</taxon>
    </lineage>
</organism>
<name>A0A8C6BQG2_MONMO</name>
<dbReference type="InterPro" id="IPR047873">
    <property type="entry name" value="Ribosomal_uL16"/>
</dbReference>
<comment type="similarity">
    <text evidence="2">Belongs to the universal ribosomal protein uL16 family.</text>
</comment>
<accession>A0A8C6BQG2</accession>